<evidence type="ECO:0000256" key="5">
    <source>
        <dbReference type="ARBA" id="ARBA00023014"/>
    </source>
</evidence>
<evidence type="ECO:0000313" key="7">
    <source>
        <dbReference type="EMBL" id="MFN0256150.1"/>
    </source>
</evidence>
<dbReference type="PANTHER" id="PTHR43498:SF1">
    <property type="entry name" value="COB--COM HETERODISULFIDE REDUCTASE IRON-SULFUR SUBUNIT A"/>
    <property type="match status" value="1"/>
</dbReference>
<dbReference type="PANTHER" id="PTHR43498">
    <property type="entry name" value="FERREDOXIN:COB-COM HETERODISULFIDE REDUCTASE SUBUNIT A"/>
    <property type="match status" value="1"/>
</dbReference>
<dbReference type="Gene3D" id="3.50.50.60">
    <property type="entry name" value="FAD/NAD(P)-binding domain"/>
    <property type="match status" value="1"/>
</dbReference>
<dbReference type="Pfam" id="PF12831">
    <property type="entry name" value="FAD_oxidored"/>
    <property type="match status" value="1"/>
</dbReference>
<evidence type="ECO:0000256" key="2">
    <source>
        <dbReference type="ARBA" id="ARBA00022723"/>
    </source>
</evidence>
<evidence type="ECO:0000256" key="1">
    <source>
        <dbReference type="ARBA" id="ARBA00022485"/>
    </source>
</evidence>
<dbReference type="InterPro" id="IPR036188">
    <property type="entry name" value="FAD/NAD-bd_sf"/>
</dbReference>
<name>A0ABW9J7F7_9SPHI</name>
<dbReference type="GO" id="GO:0016491">
    <property type="term" value="F:oxidoreductase activity"/>
    <property type="evidence" value="ECO:0007669"/>
    <property type="project" value="UniProtKB-KW"/>
</dbReference>
<protein>
    <submittedName>
        <fullName evidence="7">FAD-dependent oxidoreductase</fullName>
        <ecNumber evidence="7">1.-.-.-</ecNumber>
    </submittedName>
</protein>
<sequence length="626" mass="68755">MNIKFTKIFVFSALLTCYQAVAQVKTDVLIIGGGASGTTAAIQSARMGVKVLVVEETEWLGGMLTSAGVSAIDGNHNMPSGLWGEFRQHLYDYYGGPKAVETGWVSNTLFEPSFGNKTLKTMAQNPNLTVWYKSNLTNIARNGKTWKAEINNKGKKQNVEAKIVIDATELGDVMGKLKVPYRVGMDSRYDTGESFAPEKANNIIQDLTYVVVLKDFGANANKTIKKPVGYDPSEFDCCCDVQDPASHDNTPKIDCSQMITYGKLPNGKYMINWPKCGNDIYMNIIEMNDTERKAALEKAKLHSLRFIYHLQTKLGFKNLGIADDEFPTADRLPMIAYHRESRRLDGKVTLTLNDVTSPYTQKTALYRTGIAVGDYTIDHHHLKNPDAPQIDFVKIKVPSYNIPLGALVPKNVEGLIVAEKSVSVTNIVAGASRLQPVVLGIGQAAGALAATAILSNTDPSNINIRAVQNALLESNAYLMPFIDVKPTDASFKVIQKIGATGILKGTGLSYKWANQTWFYPELPVSEWDLVNGLKSFYPAFAELHPSGNLVNASFLAGAIKAIGQKEVGADQVVDFLKQQNFKGLTAESQLSRRMVAHALDHFLNPFKVEIDFTGKTQSNQQPNNNN</sequence>
<evidence type="ECO:0000256" key="6">
    <source>
        <dbReference type="SAM" id="SignalP"/>
    </source>
</evidence>
<evidence type="ECO:0000313" key="8">
    <source>
        <dbReference type="Proteomes" id="UP001517247"/>
    </source>
</evidence>
<dbReference type="SUPFAM" id="SSF51905">
    <property type="entry name" value="FAD/NAD(P)-binding domain"/>
    <property type="match status" value="1"/>
</dbReference>
<keyword evidence="2" id="KW-0479">Metal-binding</keyword>
<dbReference type="RefSeq" id="WP_138723246.1">
    <property type="nucleotide sequence ID" value="NZ_SSHJ02000006.1"/>
</dbReference>
<evidence type="ECO:0000256" key="4">
    <source>
        <dbReference type="ARBA" id="ARBA00023004"/>
    </source>
</evidence>
<dbReference type="EMBL" id="SSHJ02000006">
    <property type="protein sequence ID" value="MFN0256150.1"/>
    <property type="molecule type" value="Genomic_DNA"/>
</dbReference>
<feature type="signal peptide" evidence="6">
    <location>
        <begin position="1"/>
        <end position="22"/>
    </location>
</feature>
<feature type="chain" id="PRO_5045106121" evidence="6">
    <location>
        <begin position="23"/>
        <end position="626"/>
    </location>
</feature>
<organism evidence="7 8">
    <name type="scientific">Pedobacter ureilyticus</name>
    <dbReference type="NCBI Taxonomy" id="1393051"/>
    <lineage>
        <taxon>Bacteria</taxon>
        <taxon>Pseudomonadati</taxon>
        <taxon>Bacteroidota</taxon>
        <taxon>Sphingobacteriia</taxon>
        <taxon>Sphingobacteriales</taxon>
        <taxon>Sphingobacteriaceae</taxon>
        <taxon>Pedobacter</taxon>
    </lineage>
</organism>
<evidence type="ECO:0000256" key="3">
    <source>
        <dbReference type="ARBA" id="ARBA00023002"/>
    </source>
</evidence>
<proteinExistence type="predicted"/>
<keyword evidence="8" id="KW-1185">Reference proteome</keyword>
<accession>A0ABW9J7F7</accession>
<dbReference type="InterPro" id="IPR039650">
    <property type="entry name" value="HdrA-like"/>
</dbReference>
<keyword evidence="3 7" id="KW-0560">Oxidoreductase</keyword>
<keyword evidence="4" id="KW-0408">Iron</keyword>
<reference evidence="7 8" key="1">
    <citation type="submission" date="2024-12" db="EMBL/GenBank/DDBJ databases">
        <authorList>
            <person name="Hu S."/>
        </authorList>
    </citation>
    <scope>NUCLEOTIDE SEQUENCE [LARGE SCALE GENOMIC DNA]</scope>
    <source>
        <strain evidence="7 8">THG-T11</strain>
    </source>
</reference>
<dbReference type="EC" id="1.-.-.-" evidence="7"/>
<comment type="caution">
    <text evidence="7">The sequence shown here is derived from an EMBL/GenBank/DDBJ whole genome shotgun (WGS) entry which is preliminary data.</text>
</comment>
<keyword evidence="6" id="KW-0732">Signal</keyword>
<keyword evidence="5" id="KW-0411">Iron-sulfur</keyword>
<keyword evidence="1" id="KW-0004">4Fe-4S</keyword>
<dbReference type="Proteomes" id="UP001517247">
    <property type="component" value="Unassembled WGS sequence"/>
</dbReference>
<gene>
    <name evidence="7" type="ORF">E6A44_011235</name>
</gene>